<organism evidence="12 15">
    <name type="scientific">Myxococcus fulvus</name>
    <dbReference type="NCBI Taxonomy" id="33"/>
    <lineage>
        <taxon>Bacteria</taxon>
        <taxon>Pseudomonadati</taxon>
        <taxon>Myxococcota</taxon>
        <taxon>Myxococcia</taxon>
        <taxon>Myxococcales</taxon>
        <taxon>Cystobacterineae</taxon>
        <taxon>Myxococcaceae</taxon>
        <taxon>Myxococcus</taxon>
    </lineage>
</organism>
<reference evidence="12 15" key="2">
    <citation type="submission" date="2019-07" db="EMBL/GenBank/DDBJ databases">
        <title>Whole genome shotgun sequence of Myxococcus fulvus NBRC 100333.</title>
        <authorList>
            <person name="Hosoyama A."/>
            <person name="Uohara A."/>
            <person name="Ohji S."/>
            <person name="Ichikawa N."/>
        </authorList>
    </citation>
    <scope>NUCLEOTIDE SEQUENCE [LARGE SCALE GENOMIC DNA]</scope>
    <source>
        <strain evidence="12 15">NBRC 100333</strain>
    </source>
</reference>
<dbReference type="InterPro" id="IPR036127">
    <property type="entry name" value="CcmE-like_sf"/>
</dbReference>
<dbReference type="Proteomes" id="UP000183760">
    <property type="component" value="Unassembled WGS sequence"/>
</dbReference>
<dbReference type="PANTHER" id="PTHR34128">
    <property type="entry name" value="CYTOCHROME C-TYPE BIOGENESIS PROTEIN CCME HOMOLOG, MITOCHONDRIAL"/>
    <property type="match status" value="1"/>
</dbReference>
<dbReference type="InterPro" id="IPR004329">
    <property type="entry name" value="CcmE"/>
</dbReference>
<evidence type="ECO:0000256" key="1">
    <source>
        <dbReference type="ARBA" id="ARBA00004370"/>
    </source>
</evidence>
<dbReference type="GO" id="GO:0046872">
    <property type="term" value="F:metal ion binding"/>
    <property type="evidence" value="ECO:0007669"/>
    <property type="project" value="UniProtKB-KW"/>
</dbReference>
<keyword evidence="6" id="KW-0735">Signal-anchor</keyword>
<keyword evidence="14" id="KW-1185">Reference proteome</keyword>
<dbReference type="Pfam" id="PF03100">
    <property type="entry name" value="CcmE"/>
    <property type="match status" value="1"/>
</dbReference>
<comment type="caution">
    <text evidence="12">The sequence shown here is derived from an EMBL/GenBank/DDBJ whole genome shotgun (WGS) entry which is preliminary data.</text>
</comment>
<feature type="binding site" description="covalent" evidence="10">
    <location>
        <position position="129"/>
    </location>
    <ligand>
        <name>heme</name>
        <dbReference type="ChEBI" id="CHEBI:30413"/>
    </ligand>
</feature>
<name>A0A511TBM1_MYXFU</name>
<keyword evidence="7" id="KW-1133">Transmembrane helix</keyword>
<dbReference type="OrthoDB" id="9793584at2"/>
<keyword evidence="4 10" id="KW-0479">Metal-binding</keyword>
<evidence type="ECO:0000256" key="10">
    <source>
        <dbReference type="PIRSR" id="PIRSR604329-50"/>
    </source>
</evidence>
<keyword evidence="9" id="KW-0472">Membrane</keyword>
<evidence type="ECO:0000256" key="5">
    <source>
        <dbReference type="ARBA" id="ARBA00022748"/>
    </source>
</evidence>
<keyword evidence="5" id="KW-0201">Cytochrome c-type biogenesis</keyword>
<dbReference type="GO" id="GO:0020037">
    <property type="term" value="F:heme binding"/>
    <property type="evidence" value="ECO:0007669"/>
    <property type="project" value="InterPro"/>
</dbReference>
<dbReference type="GO" id="GO:0017004">
    <property type="term" value="P:cytochrome complex assembly"/>
    <property type="evidence" value="ECO:0007669"/>
    <property type="project" value="UniProtKB-KW"/>
</dbReference>
<proteinExistence type="predicted"/>
<dbReference type="PANTHER" id="PTHR34128:SF2">
    <property type="entry name" value="CYTOCHROME C-TYPE BIOGENESIS PROTEIN CCME HOMOLOG, MITOCHONDRIAL"/>
    <property type="match status" value="1"/>
</dbReference>
<feature type="region of interest" description="Disordered" evidence="11">
    <location>
        <begin position="133"/>
        <end position="165"/>
    </location>
</feature>
<dbReference type="EMBL" id="FOIB01000005">
    <property type="protein sequence ID" value="SEU11639.1"/>
    <property type="molecule type" value="Genomic_DNA"/>
</dbReference>
<accession>A0A511TBM1</accession>
<dbReference type="GO" id="GO:0005886">
    <property type="term" value="C:plasma membrane"/>
    <property type="evidence" value="ECO:0007669"/>
    <property type="project" value="InterPro"/>
</dbReference>
<evidence type="ECO:0000313" key="13">
    <source>
        <dbReference type="EMBL" id="SEU11639.1"/>
    </source>
</evidence>
<dbReference type="Gene3D" id="2.40.50.140">
    <property type="entry name" value="Nucleic acid-binding proteins"/>
    <property type="match status" value="1"/>
</dbReference>
<dbReference type="STRING" id="1334629.MFUL124B02_25445"/>
<feature type="binding site" description="axial binding residue" evidence="10">
    <location>
        <position position="133"/>
    </location>
    <ligand>
        <name>heme</name>
        <dbReference type="ChEBI" id="CHEBI:30413"/>
    </ligand>
    <ligandPart>
        <name>Fe</name>
        <dbReference type="ChEBI" id="CHEBI:18248"/>
    </ligandPart>
</feature>
<sequence length="165" mass="17719">MTPVARNRIFALGALLVAAAGLGFVAFGNIGENLVYYWSPSEMLAQGDKAYTATIRLGGVVQPGSIQWNAEHTTLHFRVANDVTEGAASVLVRSTETPPQMFRDKIGVVVEGTYDASGVFSSNRLMVNHSNEYRAPKEGEDPNKWRETLSDGTTTASATPGAEAR</sequence>
<feature type="compositionally biased region" description="Basic and acidic residues" evidence="11">
    <location>
        <begin position="133"/>
        <end position="149"/>
    </location>
</feature>
<dbReference type="AlphaFoldDB" id="A0A511TBM1"/>
<keyword evidence="2 10" id="KW-0349">Heme</keyword>
<evidence type="ECO:0000256" key="7">
    <source>
        <dbReference type="ARBA" id="ARBA00022989"/>
    </source>
</evidence>
<keyword evidence="3" id="KW-0812">Transmembrane</keyword>
<evidence type="ECO:0000256" key="6">
    <source>
        <dbReference type="ARBA" id="ARBA00022968"/>
    </source>
</evidence>
<evidence type="ECO:0000256" key="2">
    <source>
        <dbReference type="ARBA" id="ARBA00022617"/>
    </source>
</evidence>
<dbReference type="Proteomes" id="UP000321514">
    <property type="component" value="Unassembled WGS sequence"/>
</dbReference>
<evidence type="ECO:0000313" key="12">
    <source>
        <dbReference type="EMBL" id="GEN11586.1"/>
    </source>
</evidence>
<evidence type="ECO:0000256" key="11">
    <source>
        <dbReference type="SAM" id="MobiDB-lite"/>
    </source>
</evidence>
<dbReference type="EMBL" id="BJXR01000048">
    <property type="protein sequence ID" value="GEN11586.1"/>
    <property type="molecule type" value="Genomic_DNA"/>
</dbReference>
<protein>
    <submittedName>
        <fullName evidence="12">Cytochrome c-type biogenesis protein CcmE</fullName>
    </submittedName>
</protein>
<comment type="subcellular location">
    <subcellularLocation>
        <location evidence="1">Membrane</location>
    </subcellularLocation>
</comment>
<evidence type="ECO:0000256" key="4">
    <source>
        <dbReference type="ARBA" id="ARBA00022723"/>
    </source>
</evidence>
<dbReference type="InterPro" id="IPR012340">
    <property type="entry name" value="NA-bd_OB-fold"/>
</dbReference>
<evidence type="ECO:0000313" key="15">
    <source>
        <dbReference type="Proteomes" id="UP000321514"/>
    </source>
</evidence>
<evidence type="ECO:0000256" key="9">
    <source>
        <dbReference type="ARBA" id="ARBA00023136"/>
    </source>
</evidence>
<evidence type="ECO:0000256" key="8">
    <source>
        <dbReference type="ARBA" id="ARBA00023004"/>
    </source>
</evidence>
<gene>
    <name evidence="12" type="primary">ccmE</name>
    <name evidence="12" type="ORF">MFU01_66230</name>
    <name evidence="13" type="ORF">SAMN05443572_10552</name>
</gene>
<dbReference type="RefSeq" id="WP_046714342.1">
    <property type="nucleotide sequence ID" value="NZ_BJXR01000048.1"/>
</dbReference>
<evidence type="ECO:0000313" key="14">
    <source>
        <dbReference type="Proteomes" id="UP000183760"/>
    </source>
</evidence>
<keyword evidence="8 10" id="KW-0408">Iron</keyword>
<reference evidence="13 14" key="1">
    <citation type="submission" date="2016-10" db="EMBL/GenBank/DDBJ databases">
        <authorList>
            <person name="Varghese N."/>
            <person name="Submissions S."/>
        </authorList>
    </citation>
    <scope>NUCLEOTIDE SEQUENCE [LARGE SCALE GENOMIC DNA]</scope>
    <source>
        <strain evidence="13 14">DSM 16525</strain>
    </source>
</reference>
<dbReference type="SUPFAM" id="SSF82093">
    <property type="entry name" value="Heme chaperone CcmE"/>
    <property type="match status" value="1"/>
</dbReference>
<evidence type="ECO:0000256" key="3">
    <source>
        <dbReference type="ARBA" id="ARBA00022692"/>
    </source>
</evidence>
<dbReference type="GO" id="GO:0017003">
    <property type="term" value="P:protein-heme linkage"/>
    <property type="evidence" value="ECO:0007669"/>
    <property type="project" value="InterPro"/>
</dbReference>